<dbReference type="PANTHER" id="PTHR43280">
    <property type="entry name" value="ARAC-FAMILY TRANSCRIPTIONAL REGULATOR"/>
    <property type="match status" value="1"/>
</dbReference>
<comment type="caution">
    <text evidence="5">The sequence shown here is derived from an EMBL/GenBank/DDBJ whole genome shotgun (WGS) entry which is preliminary data.</text>
</comment>
<reference evidence="5" key="1">
    <citation type="submission" date="2020-01" db="EMBL/GenBank/DDBJ databases">
        <title>Muricauda ochracea sp. nov., isolated from a tidal flat of Garorim bay in Korea.</title>
        <authorList>
            <person name="Kim D."/>
            <person name="Yoo Y."/>
            <person name="Kim J.-J."/>
        </authorList>
    </citation>
    <scope>NUCLEOTIDE SEQUENCE</scope>
    <source>
        <strain evidence="5">JGD-17</strain>
    </source>
</reference>
<dbReference type="GO" id="GO:0003700">
    <property type="term" value="F:DNA-binding transcription factor activity"/>
    <property type="evidence" value="ECO:0007669"/>
    <property type="project" value="InterPro"/>
</dbReference>
<dbReference type="PANTHER" id="PTHR43280:SF29">
    <property type="entry name" value="ARAC-FAMILY TRANSCRIPTIONAL REGULATOR"/>
    <property type="match status" value="1"/>
</dbReference>
<evidence type="ECO:0000256" key="3">
    <source>
        <dbReference type="ARBA" id="ARBA00023163"/>
    </source>
</evidence>
<dbReference type="Gene3D" id="1.10.10.60">
    <property type="entry name" value="Homeodomain-like"/>
    <property type="match status" value="1"/>
</dbReference>
<name>A0A964TFA0_9FLAO</name>
<dbReference type="RefSeq" id="WP_166524533.1">
    <property type="nucleotide sequence ID" value="NZ_JAAABI010000006.1"/>
</dbReference>
<dbReference type="InterPro" id="IPR018060">
    <property type="entry name" value="HTH_AraC"/>
</dbReference>
<feature type="domain" description="HTH araC/xylS-type" evidence="4">
    <location>
        <begin position="35"/>
        <end position="136"/>
    </location>
</feature>
<evidence type="ECO:0000256" key="2">
    <source>
        <dbReference type="ARBA" id="ARBA00023125"/>
    </source>
</evidence>
<dbReference type="Pfam" id="PF12833">
    <property type="entry name" value="HTH_18"/>
    <property type="match status" value="1"/>
</dbReference>
<evidence type="ECO:0000313" key="6">
    <source>
        <dbReference type="Proteomes" id="UP000667650"/>
    </source>
</evidence>
<dbReference type="PROSITE" id="PS01124">
    <property type="entry name" value="HTH_ARAC_FAMILY_2"/>
    <property type="match status" value="1"/>
</dbReference>
<dbReference type="GO" id="GO:0043565">
    <property type="term" value="F:sequence-specific DNA binding"/>
    <property type="evidence" value="ECO:0007669"/>
    <property type="project" value="InterPro"/>
</dbReference>
<dbReference type="SUPFAM" id="SSF46689">
    <property type="entry name" value="Homeodomain-like"/>
    <property type="match status" value="1"/>
</dbReference>
<sequence length="139" mass="16691">MKGFLDFIAYLNTRQRPKKYEKLSISIEEEFHIKNEIEKIMRSGLYKINDLDLQQLSEAVSAQRHKVSMVINKHYRCNFNQWLIHFRLEEAKRMLLEEPAASIKTIIFESGFNSTSTFYEVFKRQTCLTPNEYRRNRGY</sequence>
<dbReference type="Proteomes" id="UP000667650">
    <property type="component" value="Unassembled WGS sequence"/>
</dbReference>
<evidence type="ECO:0000256" key="1">
    <source>
        <dbReference type="ARBA" id="ARBA00023015"/>
    </source>
</evidence>
<organism evidence="5 6">
    <name type="scientific">Flagellimonas ochracea</name>
    <dbReference type="NCBI Taxonomy" id="2696472"/>
    <lineage>
        <taxon>Bacteria</taxon>
        <taxon>Pseudomonadati</taxon>
        <taxon>Bacteroidota</taxon>
        <taxon>Flavobacteriia</taxon>
        <taxon>Flavobacteriales</taxon>
        <taxon>Flavobacteriaceae</taxon>
        <taxon>Flagellimonas</taxon>
    </lineage>
</organism>
<protein>
    <submittedName>
        <fullName evidence="5">Helix-turn-helix domain-containing protein</fullName>
    </submittedName>
</protein>
<keyword evidence="6" id="KW-1185">Reference proteome</keyword>
<gene>
    <name evidence="5" type="ORF">GTQ34_14500</name>
</gene>
<dbReference type="EMBL" id="JAAABI010000006">
    <property type="protein sequence ID" value="NAY93123.1"/>
    <property type="molecule type" value="Genomic_DNA"/>
</dbReference>
<dbReference type="SMART" id="SM00342">
    <property type="entry name" value="HTH_ARAC"/>
    <property type="match status" value="1"/>
</dbReference>
<evidence type="ECO:0000259" key="4">
    <source>
        <dbReference type="PROSITE" id="PS01124"/>
    </source>
</evidence>
<accession>A0A964TFA0</accession>
<proteinExistence type="predicted"/>
<dbReference type="InterPro" id="IPR009057">
    <property type="entry name" value="Homeodomain-like_sf"/>
</dbReference>
<dbReference type="AlphaFoldDB" id="A0A964TFA0"/>
<evidence type="ECO:0000313" key="5">
    <source>
        <dbReference type="EMBL" id="NAY93123.1"/>
    </source>
</evidence>
<keyword evidence="3" id="KW-0804">Transcription</keyword>
<keyword evidence="2" id="KW-0238">DNA-binding</keyword>
<keyword evidence="1" id="KW-0805">Transcription regulation</keyword>